<dbReference type="Gene3D" id="3.40.50.300">
    <property type="entry name" value="P-loop containing nucleotide triphosphate hydrolases"/>
    <property type="match status" value="1"/>
</dbReference>
<dbReference type="PANTHER" id="PTHR37816">
    <property type="entry name" value="YALI0E33011P"/>
    <property type="match status" value="1"/>
</dbReference>
<dbReference type="PANTHER" id="PTHR37816:SF1">
    <property type="entry name" value="TOXIN"/>
    <property type="match status" value="1"/>
</dbReference>
<evidence type="ECO:0008006" key="3">
    <source>
        <dbReference type="Google" id="ProtNLM"/>
    </source>
</evidence>
<dbReference type="SUPFAM" id="SSF52540">
    <property type="entry name" value="P-loop containing nucleoside triphosphate hydrolases"/>
    <property type="match status" value="1"/>
</dbReference>
<sequence length="197" mass="23449">MDPVKAQDSGFLNSDTFAKIKRINVVGSSATGKSTFSRRLARILNVPHVEMDQLFWKPNWTESTDDEFFPRVEQAVSQEAWVLDGNYTRTVPIKWQRVQMVVWLDYSFLTTLRQSIQRSISRAWQKKELWRGTGNTESFRRSFFSKKSVIWWMITNYQKNQSKYESYFNDPEWSHVLFVRLKSRDEAERFLKSIRPS</sequence>
<dbReference type="eggNOG" id="COG0563">
    <property type="taxonomic scope" value="Bacteria"/>
</dbReference>
<dbReference type="PATRIC" id="fig|1184267.3.peg.265"/>
<name>M4V5P4_9BACT</name>
<dbReference type="RefSeq" id="WP_015468973.1">
    <property type="nucleotide sequence ID" value="NC_020813.1"/>
</dbReference>
<dbReference type="InterPro" id="IPR027417">
    <property type="entry name" value="P-loop_NTPase"/>
</dbReference>
<proteinExistence type="predicted"/>
<protein>
    <recommendedName>
        <fullName evidence="3">Adenylate kinase</fullName>
    </recommendedName>
</protein>
<dbReference type="STRING" id="1184267.A11Q_263"/>
<evidence type="ECO:0000313" key="2">
    <source>
        <dbReference type="Proteomes" id="UP000012040"/>
    </source>
</evidence>
<keyword evidence="2" id="KW-1185">Reference proteome</keyword>
<dbReference type="AlphaFoldDB" id="M4V5P4"/>
<reference evidence="1 2" key="1">
    <citation type="journal article" date="2013" name="ISME J.">
        <title>By their genes ye shall know them: genomic signatures of predatory bacteria.</title>
        <authorList>
            <person name="Pasternak Z."/>
            <person name="Pietrokovski S."/>
            <person name="Rotem O."/>
            <person name="Gophna U."/>
            <person name="Lurie-Weinberger M.N."/>
            <person name="Jurkevitch E."/>
        </authorList>
    </citation>
    <scope>NUCLEOTIDE SEQUENCE [LARGE SCALE GENOMIC DNA]</scope>
    <source>
        <strain evidence="1 2">JSS</strain>
    </source>
</reference>
<evidence type="ECO:0000313" key="1">
    <source>
        <dbReference type="EMBL" id="AGH94483.1"/>
    </source>
</evidence>
<dbReference type="HOGENOM" id="CLU_092618_1_1_7"/>
<gene>
    <name evidence="1" type="ORF">A11Q_263</name>
</gene>
<dbReference type="InterPro" id="IPR052922">
    <property type="entry name" value="Cytidylate_Kinase-2"/>
</dbReference>
<dbReference type="EMBL" id="CP003537">
    <property type="protein sequence ID" value="AGH94483.1"/>
    <property type="molecule type" value="Genomic_DNA"/>
</dbReference>
<organism evidence="1 2">
    <name type="scientific">Pseudobdellovibrio exovorus JSS</name>
    <dbReference type="NCBI Taxonomy" id="1184267"/>
    <lineage>
        <taxon>Bacteria</taxon>
        <taxon>Pseudomonadati</taxon>
        <taxon>Bdellovibrionota</taxon>
        <taxon>Bdellovibrionia</taxon>
        <taxon>Bdellovibrionales</taxon>
        <taxon>Pseudobdellovibrionaceae</taxon>
        <taxon>Pseudobdellovibrio</taxon>
    </lineage>
</organism>
<dbReference type="Proteomes" id="UP000012040">
    <property type="component" value="Chromosome"/>
</dbReference>
<dbReference type="KEGG" id="bex:A11Q_263"/>
<accession>M4V5P4</accession>